<comment type="caution">
    <text evidence="2">The sequence shown here is derived from an EMBL/GenBank/DDBJ whole genome shotgun (WGS) entry which is preliminary data.</text>
</comment>
<gene>
    <name evidence="2" type="ORF">EK398_01015</name>
</gene>
<dbReference type="Proteomes" id="UP000288388">
    <property type="component" value="Unassembled WGS sequence"/>
</dbReference>
<sequence length="73" mass="8010">MERIRKINKLLLITYNLGGICLMMIGAMVGVPGPPGYVPMGIKVATGIVFGTMIIAHIVRFLLERGLKKNRLT</sequence>
<proteinExistence type="predicted"/>
<evidence type="ECO:0000313" key="3">
    <source>
        <dbReference type="Proteomes" id="UP000288388"/>
    </source>
</evidence>
<accession>A0A437UIV9</accession>
<feature type="transmembrane region" description="Helical" evidence="1">
    <location>
        <begin position="44"/>
        <end position="63"/>
    </location>
</feature>
<name>A0A437UIV9_ENTAV</name>
<keyword evidence="1" id="KW-1133">Transmembrane helix</keyword>
<evidence type="ECO:0000256" key="1">
    <source>
        <dbReference type="SAM" id="Phobius"/>
    </source>
</evidence>
<organism evidence="2 3">
    <name type="scientific">Enterococcus avium</name>
    <name type="common">Streptococcus avium</name>
    <dbReference type="NCBI Taxonomy" id="33945"/>
    <lineage>
        <taxon>Bacteria</taxon>
        <taxon>Bacillati</taxon>
        <taxon>Bacillota</taxon>
        <taxon>Bacilli</taxon>
        <taxon>Lactobacillales</taxon>
        <taxon>Enterococcaceae</taxon>
        <taxon>Enterococcus</taxon>
    </lineage>
</organism>
<feature type="transmembrane region" description="Helical" evidence="1">
    <location>
        <begin position="12"/>
        <end position="32"/>
    </location>
</feature>
<keyword evidence="1" id="KW-0472">Membrane</keyword>
<evidence type="ECO:0000313" key="2">
    <source>
        <dbReference type="EMBL" id="RVU93554.1"/>
    </source>
</evidence>
<protein>
    <submittedName>
        <fullName evidence="2">Uncharacterized protein</fullName>
    </submittedName>
</protein>
<dbReference type="EMBL" id="RYZS01000001">
    <property type="protein sequence ID" value="RVU93554.1"/>
    <property type="molecule type" value="Genomic_DNA"/>
</dbReference>
<keyword evidence="1" id="KW-0812">Transmembrane</keyword>
<reference evidence="2 3" key="1">
    <citation type="submission" date="2018-12" db="EMBL/GenBank/DDBJ databases">
        <title>A novel vanA-carrying plasmid in a clinical isolate of Enterococcus avium.</title>
        <authorList>
            <person name="Bernasconi O.J."/>
            <person name="Luzzaro F."/>
            <person name="Endimiani A."/>
        </authorList>
    </citation>
    <scope>NUCLEOTIDE SEQUENCE [LARGE SCALE GENOMIC DNA]</scope>
    <source>
        <strain evidence="2 3">LC0559/18</strain>
    </source>
</reference>
<dbReference type="RefSeq" id="WP_127978040.1">
    <property type="nucleotide sequence ID" value="NZ_JAEMPA010000348.1"/>
</dbReference>
<dbReference type="AlphaFoldDB" id="A0A437UIV9"/>